<dbReference type="GO" id="GO:0016788">
    <property type="term" value="F:hydrolase activity, acting on ester bonds"/>
    <property type="evidence" value="ECO:0007669"/>
    <property type="project" value="TreeGrafter"/>
</dbReference>
<sequence length="122" mass="14161">MESVSGKTWVYSAFYLTFITTSLYLLQTLILDQSILIHNNVILKKQPDLPLRFRADGTFKILQVADLHYGNGIVTRCRDVLDSEFDHCSDLNSTIFLKRMIEAEKPDFIAFTGFLWEFQSQF</sequence>
<comment type="caution">
    <text evidence="2">The sequence shown here is derived from an EMBL/GenBank/DDBJ whole genome shotgun (WGS) entry which is preliminary data.</text>
</comment>
<evidence type="ECO:0000313" key="3">
    <source>
        <dbReference type="Proteomes" id="UP000593564"/>
    </source>
</evidence>
<reference evidence="2 3" key="2">
    <citation type="submission" date="2020-07" db="EMBL/GenBank/DDBJ databases">
        <title>Genome assembly of wild tea tree DASZ reveals pedigree and selection history of tea varieties.</title>
        <authorList>
            <person name="Zhang W."/>
        </authorList>
    </citation>
    <scope>NUCLEOTIDE SEQUENCE [LARGE SCALE GENOMIC DNA]</scope>
    <source>
        <strain evidence="3">cv. G240</strain>
        <tissue evidence="2">Leaf</tissue>
    </source>
</reference>
<dbReference type="PANTHER" id="PTHR32440">
    <property type="entry name" value="PHOSPHATASE DCR2-RELATED-RELATED"/>
    <property type="match status" value="1"/>
</dbReference>
<dbReference type="AlphaFoldDB" id="A0A7J7HUK5"/>
<dbReference type="PANTHER" id="PTHR32440:SF2">
    <property type="entry name" value="INACTIVE PURPLE ACID PHOSPHATASE 28-RELATED"/>
    <property type="match status" value="1"/>
</dbReference>
<evidence type="ECO:0008006" key="4">
    <source>
        <dbReference type="Google" id="ProtNLM"/>
    </source>
</evidence>
<accession>A0A7J7HUK5</accession>
<organism evidence="2 3">
    <name type="scientific">Camellia sinensis</name>
    <name type="common">Tea plant</name>
    <name type="synonym">Thea sinensis</name>
    <dbReference type="NCBI Taxonomy" id="4442"/>
    <lineage>
        <taxon>Eukaryota</taxon>
        <taxon>Viridiplantae</taxon>
        <taxon>Streptophyta</taxon>
        <taxon>Embryophyta</taxon>
        <taxon>Tracheophyta</taxon>
        <taxon>Spermatophyta</taxon>
        <taxon>Magnoliopsida</taxon>
        <taxon>eudicotyledons</taxon>
        <taxon>Gunneridae</taxon>
        <taxon>Pentapetalae</taxon>
        <taxon>asterids</taxon>
        <taxon>Ericales</taxon>
        <taxon>Theaceae</taxon>
        <taxon>Camellia</taxon>
    </lineage>
</organism>
<keyword evidence="1" id="KW-1133">Transmembrane helix</keyword>
<feature type="transmembrane region" description="Helical" evidence="1">
    <location>
        <begin position="12"/>
        <end position="31"/>
    </location>
</feature>
<dbReference type="Proteomes" id="UP000593564">
    <property type="component" value="Unassembled WGS sequence"/>
</dbReference>
<keyword evidence="3" id="KW-1185">Reference proteome</keyword>
<dbReference type="SUPFAM" id="SSF56300">
    <property type="entry name" value="Metallo-dependent phosphatases"/>
    <property type="match status" value="1"/>
</dbReference>
<keyword evidence="1" id="KW-0812">Transmembrane</keyword>
<dbReference type="EMBL" id="JACBKZ010000002">
    <property type="protein sequence ID" value="KAF5956533.1"/>
    <property type="molecule type" value="Genomic_DNA"/>
</dbReference>
<gene>
    <name evidence="2" type="ORF">HYC85_003758</name>
</gene>
<evidence type="ECO:0000313" key="2">
    <source>
        <dbReference type="EMBL" id="KAF5956533.1"/>
    </source>
</evidence>
<reference evidence="3" key="1">
    <citation type="journal article" date="2020" name="Nat. Commun.">
        <title>Genome assembly of wild tea tree DASZ reveals pedigree and selection history of tea varieties.</title>
        <authorList>
            <person name="Zhang W."/>
            <person name="Zhang Y."/>
            <person name="Qiu H."/>
            <person name="Guo Y."/>
            <person name="Wan H."/>
            <person name="Zhang X."/>
            <person name="Scossa F."/>
            <person name="Alseekh S."/>
            <person name="Zhang Q."/>
            <person name="Wang P."/>
            <person name="Xu L."/>
            <person name="Schmidt M.H."/>
            <person name="Jia X."/>
            <person name="Li D."/>
            <person name="Zhu A."/>
            <person name="Guo F."/>
            <person name="Chen W."/>
            <person name="Ni D."/>
            <person name="Usadel B."/>
            <person name="Fernie A.R."/>
            <person name="Wen W."/>
        </authorList>
    </citation>
    <scope>NUCLEOTIDE SEQUENCE [LARGE SCALE GENOMIC DNA]</scope>
    <source>
        <strain evidence="3">cv. G240</strain>
    </source>
</reference>
<proteinExistence type="predicted"/>
<dbReference type="GO" id="GO:0005737">
    <property type="term" value="C:cytoplasm"/>
    <property type="evidence" value="ECO:0007669"/>
    <property type="project" value="TreeGrafter"/>
</dbReference>
<keyword evidence="1" id="KW-0472">Membrane</keyword>
<name>A0A7J7HUK5_CAMSI</name>
<evidence type="ECO:0000256" key="1">
    <source>
        <dbReference type="SAM" id="Phobius"/>
    </source>
</evidence>
<protein>
    <recommendedName>
        <fullName evidence="4">Calcineurin-like phosphoesterase domain-containing protein</fullName>
    </recommendedName>
</protein>
<dbReference type="InterPro" id="IPR029052">
    <property type="entry name" value="Metallo-depent_PP-like"/>
</dbReference>